<feature type="transmembrane region" description="Helical" evidence="2">
    <location>
        <begin position="124"/>
        <end position="143"/>
    </location>
</feature>
<evidence type="ECO:0000256" key="1">
    <source>
        <dbReference type="SAM" id="MobiDB-lite"/>
    </source>
</evidence>
<evidence type="ECO:0000313" key="3">
    <source>
        <dbReference type="EMBL" id="RVT87872.1"/>
    </source>
</evidence>
<gene>
    <name evidence="3" type="ORF">EOD73_02310</name>
</gene>
<feature type="region of interest" description="Disordered" evidence="1">
    <location>
        <begin position="153"/>
        <end position="174"/>
    </location>
</feature>
<evidence type="ECO:0000256" key="2">
    <source>
        <dbReference type="SAM" id="Phobius"/>
    </source>
</evidence>
<comment type="caution">
    <text evidence="3">The sequence shown here is derived from an EMBL/GenBank/DDBJ whole genome shotgun (WGS) entry which is preliminary data.</text>
</comment>
<feature type="transmembrane region" description="Helical" evidence="2">
    <location>
        <begin position="91"/>
        <end position="112"/>
    </location>
</feature>
<accession>A0A3S2V476</accession>
<feature type="transmembrane region" description="Helical" evidence="2">
    <location>
        <begin position="38"/>
        <end position="59"/>
    </location>
</feature>
<name>A0A3S2V476_9BURK</name>
<dbReference type="OrthoDB" id="9157349at2"/>
<keyword evidence="2" id="KW-0812">Transmembrane</keyword>
<dbReference type="Proteomes" id="UP000288587">
    <property type="component" value="Unassembled WGS sequence"/>
</dbReference>
<evidence type="ECO:0000313" key="4">
    <source>
        <dbReference type="Proteomes" id="UP000288587"/>
    </source>
</evidence>
<organism evidence="3 4">
    <name type="scientific">Inhella crocodyli</name>
    <dbReference type="NCBI Taxonomy" id="2499851"/>
    <lineage>
        <taxon>Bacteria</taxon>
        <taxon>Pseudomonadati</taxon>
        <taxon>Pseudomonadota</taxon>
        <taxon>Betaproteobacteria</taxon>
        <taxon>Burkholderiales</taxon>
        <taxon>Sphaerotilaceae</taxon>
        <taxon>Inhella</taxon>
    </lineage>
</organism>
<sequence>MVRFLFLVAWVAGMGLMAAAWTAWKDLADVAFKPTELPILTVVMAVSPWIAGPGLLPWLRRMESGGINMPNADYWFSGERRAESLRRMGPYLDAMGLLVLALLAGMVALDLWHARQGQKVSDLISLSLVALFLIATALWLMALMRAFPKPPADPAAALGAHQAPRRPRRPGEPH</sequence>
<keyword evidence="2" id="KW-1133">Transmembrane helix</keyword>
<keyword evidence="2" id="KW-0472">Membrane</keyword>
<dbReference type="AlphaFoldDB" id="A0A3S2V476"/>
<reference evidence="3 4" key="1">
    <citation type="submission" date="2019-01" db="EMBL/GenBank/DDBJ databases">
        <authorList>
            <person name="Chen W.-M."/>
        </authorList>
    </citation>
    <scope>NUCLEOTIDE SEQUENCE [LARGE SCALE GENOMIC DNA]</scope>
    <source>
        <strain evidence="3 4">CCP-18</strain>
    </source>
</reference>
<dbReference type="EMBL" id="SACM01000001">
    <property type="protein sequence ID" value="RVT87872.1"/>
    <property type="molecule type" value="Genomic_DNA"/>
</dbReference>
<dbReference type="RefSeq" id="WP_127680482.1">
    <property type="nucleotide sequence ID" value="NZ_SACM01000001.1"/>
</dbReference>
<protein>
    <submittedName>
        <fullName evidence="3">Uncharacterized protein</fullName>
    </submittedName>
</protein>
<keyword evidence="4" id="KW-1185">Reference proteome</keyword>
<proteinExistence type="predicted"/>